<evidence type="ECO:0000256" key="1">
    <source>
        <dbReference type="SAM" id="Phobius"/>
    </source>
</evidence>
<dbReference type="RefSeq" id="WP_309481673.1">
    <property type="nucleotide sequence ID" value="NZ_CP133720.1"/>
</dbReference>
<feature type="transmembrane region" description="Helical" evidence="1">
    <location>
        <begin position="45"/>
        <end position="62"/>
    </location>
</feature>
<dbReference type="InterPro" id="IPR036890">
    <property type="entry name" value="HATPase_C_sf"/>
</dbReference>
<dbReference type="Pfam" id="PF02518">
    <property type="entry name" value="HATPase_c"/>
    <property type="match status" value="1"/>
</dbReference>
<dbReference type="InterPro" id="IPR003594">
    <property type="entry name" value="HATPase_dom"/>
</dbReference>
<protein>
    <submittedName>
        <fullName evidence="3">Histidine kinase</fullName>
    </submittedName>
</protein>
<dbReference type="InterPro" id="IPR050640">
    <property type="entry name" value="Bact_2-comp_sensor_kinase"/>
</dbReference>
<keyword evidence="1" id="KW-0472">Membrane</keyword>
<name>A0ABY9RG35_9BURK</name>
<dbReference type="InterPro" id="IPR005467">
    <property type="entry name" value="His_kinase_dom"/>
</dbReference>
<gene>
    <name evidence="3" type="ORF">RF679_16225</name>
</gene>
<keyword evidence="3" id="KW-0418">Kinase</keyword>
<dbReference type="Pfam" id="PF06580">
    <property type="entry name" value="His_kinase"/>
    <property type="match status" value="1"/>
</dbReference>
<evidence type="ECO:0000313" key="4">
    <source>
        <dbReference type="Proteomes" id="UP001181355"/>
    </source>
</evidence>
<evidence type="ECO:0000313" key="3">
    <source>
        <dbReference type="EMBL" id="WMW80180.1"/>
    </source>
</evidence>
<dbReference type="GO" id="GO:0016301">
    <property type="term" value="F:kinase activity"/>
    <property type="evidence" value="ECO:0007669"/>
    <property type="project" value="UniProtKB-KW"/>
</dbReference>
<keyword evidence="1" id="KW-1133">Transmembrane helix</keyword>
<proteinExistence type="predicted"/>
<dbReference type="Proteomes" id="UP001181355">
    <property type="component" value="Chromosome"/>
</dbReference>
<keyword evidence="1" id="KW-0812">Transmembrane</keyword>
<feature type="transmembrane region" description="Helical" evidence="1">
    <location>
        <begin position="74"/>
        <end position="95"/>
    </location>
</feature>
<reference evidence="3" key="1">
    <citation type="submission" date="2023-09" db="EMBL/GenBank/DDBJ databases">
        <title>Undibacterium sp. 20NA77.5 isolated from freshwater.</title>
        <authorList>
            <person name="Le V."/>
            <person name="Ko S.-R."/>
            <person name="Ahn C.-Y."/>
            <person name="Oh H.-M."/>
        </authorList>
    </citation>
    <scope>NUCLEOTIDE SEQUENCE</scope>
    <source>
        <strain evidence="3">20NA77.5</strain>
    </source>
</reference>
<organism evidence="3 4">
    <name type="scientific">Undibacterium cyanobacteriorum</name>
    <dbReference type="NCBI Taxonomy" id="3073561"/>
    <lineage>
        <taxon>Bacteria</taxon>
        <taxon>Pseudomonadati</taxon>
        <taxon>Pseudomonadota</taxon>
        <taxon>Betaproteobacteria</taxon>
        <taxon>Burkholderiales</taxon>
        <taxon>Oxalobacteraceae</taxon>
        <taxon>Undibacterium</taxon>
    </lineage>
</organism>
<dbReference type="PANTHER" id="PTHR34220:SF9">
    <property type="entry name" value="SIGNAL TRANSDUCTION HISTIDINE KINASE INTERNAL REGION DOMAIN-CONTAINING PROTEIN"/>
    <property type="match status" value="1"/>
</dbReference>
<accession>A0ABY9RG35</accession>
<dbReference type="PANTHER" id="PTHR34220">
    <property type="entry name" value="SENSOR HISTIDINE KINASE YPDA"/>
    <property type="match status" value="1"/>
</dbReference>
<keyword evidence="3" id="KW-0808">Transferase</keyword>
<keyword evidence="4" id="KW-1185">Reference proteome</keyword>
<dbReference type="EMBL" id="CP133720">
    <property type="protein sequence ID" value="WMW80180.1"/>
    <property type="molecule type" value="Genomic_DNA"/>
</dbReference>
<evidence type="ECO:0000259" key="2">
    <source>
        <dbReference type="PROSITE" id="PS50109"/>
    </source>
</evidence>
<feature type="transmembrane region" description="Helical" evidence="1">
    <location>
        <begin position="107"/>
        <end position="129"/>
    </location>
</feature>
<dbReference type="InterPro" id="IPR010559">
    <property type="entry name" value="Sig_transdc_His_kin_internal"/>
</dbReference>
<feature type="transmembrane region" description="Helical" evidence="1">
    <location>
        <begin position="21"/>
        <end position="39"/>
    </location>
</feature>
<dbReference type="PROSITE" id="PS50109">
    <property type="entry name" value="HIS_KIN"/>
    <property type="match status" value="1"/>
</dbReference>
<sequence>MFHRLSPYPQNSVVREFREDWALLPLICVALLGLVSVWWKPHAMLADLAAILCNFALSKWTLNGLMRWHSLQQAWTRWTVLAIGFATAILLALKLQEKMWPSDLAPHATWVLPAILVVFVLVFVLPEAISAEVQRRTQMALQEEERKHRLQRQLLEAKLAALQGQIEPHFLYNTLANVRALIRQDADASEQMLNHLIAYLRAAMPDLRVPTTSLGQELERAEAYLKIMAIRLGERLQFEIEADAAARACLIPPLSVMTLVENAIEHAIEPQVQGGRIRLQAKIVDTQLQILVQDNGQGLKAELGDGVGLLNLQERLAAMYGDAAQLSFASEAEQGLSVSIMIPIEAAQINTSLGNQLKIAEAENH</sequence>
<dbReference type="SUPFAM" id="SSF55874">
    <property type="entry name" value="ATPase domain of HSP90 chaperone/DNA topoisomerase II/histidine kinase"/>
    <property type="match status" value="1"/>
</dbReference>
<feature type="domain" description="Histidine kinase" evidence="2">
    <location>
        <begin position="145"/>
        <end position="346"/>
    </location>
</feature>
<dbReference type="Gene3D" id="3.30.565.10">
    <property type="entry name" value="Histidine kinase-like ATPase, C-terminal domain"/>
    <property type="match status" value="1"/>
</dbReference>